<dbReference type="EC" id="3.1.3.16" evidence="4"/>
<evidence type="ECO:0000256" key="2">
    <source>
        <dbReference type="PROSITE-ProRule" id="PRU00169"/>
    </source>
</evidence>
<name>A4TY72_9PROT</name>
<dbReference type="Gene3D" id="3.40.50.2300">
    <property type="match status" value="1"/>
</dbReference>
<evidence type="ECO:0000313" key="4">
    <source>
        <dbReference type="EMBL" id="CAM75579.1"/>
    </source>
</evidence>
<accession>A4TY72</accession>
<dbReference type="PANTHER" id="PTHR43156:SF2">
    <property type="entry name" value="STAGE II SPORULATION PROTEIN E"/>
    <property type="match status" value="1"/>
</dbReference>
<keyword evidence="1 4" id="KW-0378">Hydrolase</keyword>
<dbReference type="InterPro" id="IPR001789">
    <property type="entry name" value="Sig_transdc_resp-reg_receiver"/>
</dbReference>
<dbReference type="CDD" id="cd00156">
    <property type="entry name" value="REC"/>
    <property type="match status" value="1"/>
</dbReference>
<dbReference type="SMART" id="SM00331">
    <property type="entry name" value="PP2C_SIG"/>
    <property type="match status" value="1"/>
</dbReference>
<dbReference type="SUPFAM" id="SSF52172">
    <property type="entry name" value="CheY-like"/>
    <property type="match status" value="1"/>
</dbReference>
<dbReference type="SUPFAM" id="SSF81606">
    <property type="entry name" value="PP2C-like"/>
    <property type="match status" value="1"/>
</dbReference>
<evidence type="ECO:0000259" key="3">
    <source>
        <dbReference type="PROSITE" id="PS50110"/>
    </source>
</evidence>
<dbReference type="AlphaFoldDB" id="A4TY72"/>
<evidence type="ECO:0000256" key="1">
    <source>
        <dbReference type="ARBA" id="ARBA00022801"/>
    </source>
</evidence>
<feature type="modified residue" description="4-aspartylphosphate" evidence="2">
    <location>
        <position position="99"/>
    </location>
</feature>
<dbReference type="SMART" id="SM00448">
    <property type="entry name" value="REC"/>
    <property type="match status" value="1"/>
</dbReference>
<gene>
    <name evidence="4" type="ORF">MGR_3429</name>
</gene>
<sequence>MLEGEKNVSGLVKIAPLPHWGKAVEIPAADQGDQAGGGAKVKTKVLRVLLVEDQPGDAMLVMIALRECRSTRFVVSHVATLADARDHLGREVMDVVLLDLSLPDSSGLDTVTKVLQVAPRMPVVVMTGLDDPSLASRALEVGAQDYLVKSDDPGRAVERAILYAITRMNSQIEREHLSEQLAHEQQRVQEEMVVARTMQFDLLPRPDRLNPVLEKQGIRLHSYFEPCSGIGGDLWGCHDLGDGRLSLTAFDFSGHGIGAALNVFRLHTLIDEHRSYLGDPAALLNMLALSLRQLLGRGQFATMFAGIIDFANSELTWAGAGTPPPILFRGGRREFLDTRGVPLGLSAKPAHENHRTAFPRGSGLLIYSDALVEAQGADDKMLGNDGLLDMVQDCSGDGRGLSVDRLLDQFYAWARPPIEDDLTVIYLDWP</sequence>
<dbReference type="PANTHER" id="PTHR43156">
    <property type="entry name" value="STAGE II SPORULATION PROTEIN E-RELATED"/>
    <property type="match status" value="1"/>
</dbReference>
<dbReference type="GO" id="GO:0000160">
    <property type="term" value="P:phosphorelay signal transduction system"/>
    <property type="evidence" value="ECO:0007669"/>
    <property type="project" value="InterPro"/>
</dbReference>
<dbReference type="InterPro" id="IPR052016">
    <property type="entry name" value="Bact_Sigma-Reg"/>
</dbReference>
<dbReference type="InterPro" id="IPR036457">
    <property type="entry name" value="PPM-type-like_dom_sf"/>
</dbReference>
<proteinExistence type="predicted"/>
<feature type="domain" description="Response regulatory" evidence="3">
    <location>
        <begin position="47"/>
        <end position="164"/>
    </location>
</feature>
<organism evidence="4">
    <name type="scientific">Magnetospirillum gryphiswaldense</name>
    <dbReference type="NCBI Taxonomy" id="55518"/>
    <lineage>
        <taxon>Bacteria</taxon>
        <taxon>Pseudomonadati</taxon>
        <taxon>Pseudomonadota</taxon>
        <taxon>Alphaproteobacteria</taxon>
        <taxon>Rhodospirillales</taxon>
        <taxon>Rhodospirillaceae</taxon>
        <taxon>Magnetospirillum</taxon>
    </lineage>
</organism>
<dbReference type="PROSITE" id="PS50110">
    <property type="entry name" value="RESPONSE_REGULATORY"/>
    <property type="match status" value="1"/>
</dbReference>
<dbReference type="Gene3D" id="3.60.40.10">
    <property type="entry name" value="PPM-type phosphatase domain"/>
    <property type="match status" value="1"/>
</dbReference>
<protein>
    <submittedName>
        <fullName evidence="4">Stage II sporulation E</fullName>
        <ecNumber evidence="4">3.1.3.16</ecNumber>
    </submittedName>
</protein>
<dbReference type="Pfam" id="PF00072">
    <property type="entry name" value="Response_reg"/>
    <property type="match status" value="1"/>
</dbReference>
<dbReference type="GO" id="GO:0004722">
    <property type="term" value="F:protein serine/threonine phosphatase activity"/>
    <property type="evidence" value="ECO:0007669"/>
    <property type="project" value="UniProtKB-EC"/>
</dbReference>
<reference evidence="4" key="1">
    <citation type="journal article" date="2007" name="J. Bacteriol.">
        <title>Comparative genome analysis of four magnetotactic bacteria reveals a complex set of group-specific genes implicated in magnetosome biomineralization and function.</title>
        <authorList>
            <person name="Richter M."/>
            <person name="Kube M."/>
            <person name="Bazylinski D.A."/>
            <person name="Lombardot T."/>
            <person name="Gloeckner F.O."/>
            <person name="Reinhardt R."/>
            <person name="Schueler D."/>
        </authorList>
    </citation>
    <scope>NUCLEOTIDE SEQUENCE</scope>
    <source>
        <strain evidence="4">MSR-1</strain>
    </source>
</reference>
<dbReference type="RefSeq" id="WP_106001731.1">
    <property type="nucleotide sequence ID" value="NZ_CP027527.1"/>
</dbReference>
<dbReference type="InterPro" id="IPR011006">
    <property type="entry name" value="CheY-like_superfamily"/>
</dbReference>
<dbReference type="Pfam" id="PF07228">
    <property type="entry name" value="SpoIIE"/>
    <property type="match status" value="1"/>
</dbReference>
<keyword evidence="2" id="KW-0597">Phosphoprotein</keyword>
<dbReference type="EMBL" id="CU459003">
    <property type="protein sequence ID" value="CAM75579.1"/>
    <property type="molecule type" value="Genomic_DNA"/>
</dbReference>
<dbReference type="InterPro" id="IPR001932">
    <property type="entry name" value="PPM-type_phosphatase-like_dom"/>
</dbReference>